<dbReference type="AlphaFoldDB" id="A0A7X4GH35"/>
<keyword evidence="2" id="KW-1185">Reference proteome</keyword>
<protein>
    <submittedName>
        <fullName evidence="1">GxxExxY protein</fullName>
    </submittedName>
</protein>
<dbReference type="Proteomes" id="UP000465810">
    <property type="component" value="Unassembled WGS sequence"/>
</dbReference>
<dbReference type="NCBIfam" id="TIGR04256">
    <property type="entry name" value="GxxExxY"/>
    <property type="match status" value="1"/>
</dbReference>
<evidence type="ECO:0000313" key="2">
    <source>
        <dbReference type="Proteomes" id="UP000465810"/>
    </source>
</evidence>
<dbReference type="Pfam" id="PF13366">
    <property type="entry name" value="PDDEXK_3"/>
    <property type="match status" value="1"/>
</dbReference>
<dbReference type="EMBL" id="WVTD01000006">
    <property type="protein sequence ID" value="MYL98131.1"/>
    <property type="molecule type" value="Genomic_DNA"/>
</dbReference>
<comment type="caution">
    <text evidence="1">The sequence shown here is derived from an EMBL/GenBank/DDBJ whole genome shotgun (WGS) entry which is preliminary data.</text>
</comment>
<gene>
    <name evidence="1" type="ORF">GR702_10150</name>
</gene>
<accession>A0A7X4GH35</accession>
<reference evidence="1 2" key="1">
    <citation type="submission" date="2019-12" db="EMBL/GenBank/DDBJ databases">
        <authorList>
            <person name="Feng G."/>
            <person name="Zhu H."/>
        </authorList>
    </citation>
    <scope>NUCLEOTIDE SEQUENCE [LARGE SCALE GENOMIC DNA]</scope>
    <source>
        <strain evidence="1 2">FGD1</strain>
    </source>
</reference>
<name>A0A7X4GH35_9SPHN</name>
<dbReference type="RefSeq" id="WP_160985769.1">
    <property type="nucleotide sequence ID" value="NZ_WVTD01000006.1"/>
</dbReference>
<organism evidence="1 2">
    <name type="scientific">Novosphingobium silvae</name>
    <dbReference type="NCBI Taxonomy" id="2692619"/>
    <lineage>
        <taxon>Bacteria</taxon>
        <taxon>Pseudomonadati</taxon>
        <taxon>Pseudomonadota</taxon>
        <taxon>Alphaproteobacteria</taxon>
        <taxon>Sphingomonadales</taxon>
        <taxon>Sphingomonadaceae</taxon>
        <taxon>Novosphingobium</taxon>
    </lineage>
</organism>
<proteinExistence type="predicted"/>
<dbReference type="InterPro" id="IPR026350">
    <property type="entry name" value="GxxExxY"/>
</dbReference>
<sequence>MAEIDRLSAEVVDAALRIHRDLGPGLLESVYETVLAASLERAGWKADRQKPVAITFEGLHFPAAFRADLIVDDRLVVEIKSVEQLTRVHGKQLLTYLRLLNQPVGLLLNFGGETMKSGIRRVVNGYEPAAGRSASPRLRVKNDYGD</sequence>
<evidence type="ECO:0000313" key="1">
    <source>
        <dbReference type="EMBL" id="MYL98131.1"/>
    </source>
</evidence>